<evidence type="ECO:0000313" key="3">
    <source>
        <dbReference type="EMBL" id="CUQ79949.1"/>
    </source>
</evidence>
<dbReference type="Pfam" id="PF05580">
    <property type="entry name" value="Peptidase_S55"/>
    <property type="match status" value="1"/>
</dbReference>
<dbReference type="GO" id="GO:0016787">
    <property type="term" value="F:hydrolase activity"/>
    <property type="evidence" value="ECO:0007669"/>
    <property type="project" value="UniProtKB-KW"/>
</dbReference>
<dbReference type="RefSeq" id="WP_055285646.1">
    <property type="nucleotide sequence ID" value="NZ_CABIXW010000001.1"/>
</dbReference>
<sequence length="416" mass="45916">MKNFKKGLIYAGVLAFCIGFGAYIYCNSIKKKIPDKLYIYKQDKAVFSMDIPVVGTVYDSSNNICADNIDFGKQVTIQSGNTGQYYVDYKLFGLLSVARTHMEVVDEKYIYSGGFQVGIYLKCNGVYVVNTETICTYDGQNVVPAKGKINKGDYIIKVNGSQTDTKEQLLQAVSESAGNSMDITVRRDGQEIEEQIIPVKNVAGEYKIGIWVKDDTQGVGTVTYVCEDGTFAALGHGISDNETGKVLDIKDGMIYRTRILSIVPGKNGEPGELLGTIDYREDNIGSIRRNTDKGIYGENAYSLYKEYSPELMKAAGSYEASKGTAYIRFYNNGSFHDYEIDITDLKYGDSKNITFKVTSGELLKLTNGIVQGMSGSPIIQNGKIIGAVTHVFVDDSTCGYGIFIDRMLDKDEKETN</sequence>
<keyword evidence="1" id="KW-0472">Membrane</keyword>
<proteinExistence type="predicted"/>
<dbReference type="PROSITE" id="PS51494">
    <property type="entry name" value="SPOIVB"/>
    <property type="match status" value="1"/>
</dbReference>
<dbReference type="InterPro" id="IPR009003">
    <property type="entry name" value="Peptidase_S1_PA"/>
</dbReference>
<dbReference type="SUPFAM" id="SSF50156">
    <property type="entry name" value="PDZ domain-like"/>
    <property type="match status" value="1"/>
</dbReference>
<dbReference type="InterPro" id="IPR036034">
    <property type="entry name" value="PDZ_sf"/>
</dbReference>
<dbReference type="SUPFAM" id="SSF50494">
    <property type="entry name" value="Trypsin-like serine proteases"/>
    <property type="match status" value="1"/>
</dbReference>
<keyword evidence="1" id="KW-0812">Transmembrane</keyword>
<dbReference type="NCBIfam" id="TIGR02860">
    <property type="entry name" value="spore_IV_B"/>
    <property type="match status" value="1"/>
</dbReference>
<feature type="transmembrane region" description="Helical" evidence="1">
    <location>
        <begin position="7"/>
        <end position="25"/>
    </location>
</feature>
<gene>
    <name evidence="3" type="primary">spoIVB</name>
    <name evidence="3" type="ORF">ERS852492_00240</name>
</gene>
<protein>
    <submittedName>
        <fullName evidence="3">SpoIVB peptidase</fullName>
        <ecNumber evidence="3">3.4.21.116</ecNumber>
    </submittedName>
</protein>
<reference evidence="3 4" key="1">
    <citation type="submission" date="2015-09" db="EMBL/GenBank/DDBJ databases">
        <authorList>
            <consortium name="Pathogen Informatics"/>
        </authorList>
    </citation>
    <scope>NUCLEOTIDE SEQUENCE [LARGE SCALE GENOMIC DNA]</scope>
    <source>
        <strain evidence="3 4">2789STDY5834878</strain>
    </source>
</reference>
<dbReference type="InterPro" id="IPR008763">
    <property type="entry name" value="Peptidase_S55"/>
</dbReference>
<accession>A0A174Z4W7</accession>
<evidence type="ECO:0000256" key="1">
    <source>
        <dbReference type="SAM" id="Phobius"/>
    </source>
</evidence>
<keyword evidence="1" id="KW-1133">Transmembrane helix</keyword>
<dbReference type="Gene3D" id="2.30.42.10">
    <property type="match status" value="1"/>
</dbReference>
<dbReference type="InterPro" id="IPR014219">
    <property type="entry name" value="SpoIVB"/>
</dbReference>
<keyword evidence="3" id="KW-0378">Hydrolase</keyword>
<dbReference type="Proteomes" id="UP000095780">
    <property type="component" value="Unassembled WGS sequence"/>
</dbReference>
<evidence type="ECO:0000259" key="2">
    <source>
        <dbReference type="PROSITE" id="PS51494"/>
    </source>
</evidence>
<dbReference type="EC" id="3.4.21.116" evidence="3"/>
<organism evidence="3 4">
    <name type="scientific">Lachnospira eligens</name>
    <dbReference type="NCBI Taxonomy" id="39485"/>
    <lineage>
        <taxon>Bacteria</taxon>
        <taxon>Bacillati</taxon>
        <taxon>Bacillota</taxon>
        <taxon>Clostridia</taxon>
        <taxon>Lachnospirales</taxon>
        <taxon>Lachnospiraceae</taxon>
        <taxon>Lachnospira</taxon>
    </lineage>
</organism>
<evidence type="ECO:0000313" key="4">
    <source>
        <dbReference type="Proteomes" id="UP000095780"/>
    </source>
</evidence>
<name>A0A174Z4W7_9FIRM</name>
<dbReference type="AlphaFoldDB" id="A0A174Z4W7"/>
<dbReference type="EMBL" id="CZBV01000001">
    <property type="protein sequence ID" value="CUQ79949.1"/>
    <property type="molecule type" value="Genomic_DNA"/>
</dbReference>
<feature type="domain" description="Peptidase S55" evidence="2">
    <location>
        <begin position="190"/>
        <end position="416"/>
    </location>
</feature>